<dbReference type="Pfam" id="PF00171">
    <property type="entry name" value="Aldedh"/>
    <property type="match status" value="1"/>
</dbReference>
<proteinExistence type="predicted"/>
<dbReference type="PROSITE" id="PS00070">
    <property type="entry name" value="ALDEHYDE_DEHYDR_CYS"/>
    <property type="match status" value="1"/>
</dbReference>
<dbReference type="InterPro" id="IPR050740">
    <property type="entry name" value="Aldehyde_DH_Superfamily"/>
</dbReference>
<dbReference type="SUPFAM" id="SSF53720">
    <property type="entry name" value="ALDH-like"/>
    <property type="match status" value="1"/>
</dbReference>
<organism evidence="3 4">
    <name type="scientific">Cohnella cellulosilytica</name>
    <dbReference type="NCBI Taxonomy" id="986710"/>
    <lineage>
        <taxon>Bacteria</taxon>
        <taxon>Bacillati</taxon>
        <taxon>Bacillota</taxon>
        <taxon>Bacilli</taxon>
        <taxon>Bacillales</taxon>
        <taxon>Paenibacillaceae</taxon>
        <taxon>Cohnella</taxon>
    </lineage>
</organism>
<reference evidence="4" key="1">
    <citation type="journal article" date="2019" name="Int. J. Syst. Evol. Microbiol.">
        <title>The Global Catalogue of Microorganisms (GCM) 10K type strain sequencing project: providing services to taxonomists for standard genome sequencing and annotation.</title>
        <authorList>
            <consortium name="The Broad Institute Genomics Platform"/>
            <consortium name="The Broad Institute Genome Sequencing Center for Infectious Disease"/>
            <person name="Wu L."/>
            <person name="Ma J."/>
        </authorList>
    </citation>
    <scope>NUCLEOTIDE SEQUENCE [LARGE SCALE GENOMIC DNA]</scope>
    <source>
        <strain evidence="4">KCTC 12907</strain>
    </source>
</reference>
<name>A0ABW2F5C8_9BACL</name>
<keyword evidence="4" id="KW-1185">Reference proteome</keyword>
<dbReference type="PANTHER" id="PTHR43353:SF5">
    <property type="entry name" value="SUCCINATE-SEMIALDEHYDE DEHYDROGENASE, MITOCHONDRIAL"/>
    <property type="match status" value="1"/>
</dbReference>
<keyword evidence="1 3" id="KW-0560">Oxidoreductase</keyword>
<dbReference type="RefSeq" id="WP_378050008.1">
    <property type="nucleotide sequence ID" value="NZ_JBHMDN010000023.1"/>
</dbReference>
<dbReference type="InterPro" id="IPR016163">
    <property type="entry name" value="Ald_DH_C"/>
</dbReference>
<dbReference type="CDD" id="cd07103">
    <property type="entry name" value="ALDH_F5_SSADH_GabD"/>
    <property type="match status" value="1"/>
</dbReference>
<dbReference type="InterPro" id="IPR016162">
    <property type="entry name" value="Ald_DH_N"/>
</dbReference>
<evidence type="ECO:0000259" key="2">
    <source>
        <dbReference type="Pfam" id="PF00171"/>
    </source>
</evidence>
<evidence type="ECO:0000313" key="3">
    <source>
        <dbReference type="EMBL" id="MFC7148430.1"/>
    </source>
</evidence>
<protein>
    <submittedName>
        <fullName evidence="3">NAD-dependent succinate-semialdehyde dehydrogenase</fullName>
        <ecNumber evidence="3">1.2.1.-</ecNumber>
    </submittedName>
</protein>
<dbReference type="InterPro" id="IPR016161">
    <property type="entry name" value="Ald_DH/histidinol_DH"/>
</dbReference>
<dbReference type="EC" id="1.2.1.-" evidence="3"/>
<dbReference type="Proteomes" id="UP001596378">
    <property type="component" value="Unassembled WGS sequence"/>
</dbReference>
<dbReference type="Gene3D" id="3.40.605.10">
    <property type="entry name" value="Aldehyde Dehydrogenase, Chain A, domain 1"/>
    <property type="match status" value="1"/>
</dbReference>
<feature type="domain" description="Aldehyde dehydrogenase" evidence="2">
    <location>
        <begin position="17"/>
        <end position="472"/>
    </location>
</feature>
<accession>A0ABW2F5C8</accession>
<comment type="caution">
    <text evidence="3">The sequence shown here is derived from an EMBL/GenBank/DDBJ whole genome shotgun (WGS) entry which is preliminary data.</text>
</comment>
<evidence type="ECO:0000313" key="4">
    <source>
        <dbReference type="Proteomes" id="UP001596378"/>
    </source>
</evidence>
<sequence length="483" mass="51450">MKHWAMYIGGQWEQALSSATYETINPANGQAVGTAPYGGRADAERAVAAAAAAFPAWSKRPAKERAELLHRIAARMTEASEELAELITLEMGKPLAEARGEVKIAIDYLKWNAEEAVRAYGKVIPASVEGKRLLTIRQPVGPVGAITPWNFPLSMAARKLGPALAAGCTVVFKPAPQTPGAALKLAELAEREGLPPGVLNVVTGDAEEIGGVLLNHPAIRKITFTGSTAVGKKLLRGAADQVKKMSMELGGHAPFIVFEDADLDEAVRGAMASKFRNAGQTCICANRIYVQESIAAAFTDKLKSAVERLVVGDGRDPRTELGPVIDARALEKAERHVRDAVAKGAQVVTGGGRKTDTPGFFFEPTVLTGATPDMQVMREETFGPVAPIASFRTEEEAIAMANDTPYGLAAYFYTRDLSRMFRVHEALEYGIVGCNDAVPTTVQGPFGGVKESGIGREGGPDSVADYLETKFVSIQIEETGARA</sequence>
<dbReference type="EMBL" id="JBHTAI010000004">
    <property type="protein sequence ID" value="MFC7148430.1"/>
    <property type="molecule type" value="Genomic_DNA"/>
</dbReference>
<evidence type="ECO:0000256" key="1">
    <source>
        <dbReference type="ARBA" id="ARBA00023002"/>
    </source>
</evidence>
<dbReference type="PANTHER" id="PTHR43353">
    <property type="entry name" value="SUCCINATE-SEMIALDEHYDE DEHYDROGENASE, MITOCHONDRIAL"/>
    <property type="match status" value="1"/>
</dbReference>
<dbReference type="InterPro" id="IPR016160">
    <property type="entry name" value="Ald_DH_CS_CYS"/>
</dbReference>
<gene>
    <name evidence="3" type="ORF">ACFQMJ_07835</name>
</gene>
<dbReference type="GO" id="GO:0016491">
    <property type="term" value="F:oxidoreductase activity"/>
    <property type="evidence" value="ECO:0007669"/>
    <property type="project" value="UniProtKB-KW"/>
</dbReference>
<dbReference type="InterPro" id="IPR015590">
    <property type="entry name" value="Aldehyde_DH_dom"/>
</dbReference>
<dbReference type="Gene3D" id="3.40.309.10">
    <property type="entry name" value="Aldehyde Dehydrogenase, Chain A, domain 2"/>
    <property type="match status" value="1"/>
</dbReference>